<organism evidence="2 3">
    <name type="scientific">Rhodococcus zopfii</name>
    <dbReference type="NCBI Taxonomy" id="43772"/>
    <lineage>
        <taxon>Bacteria</taxon>
        <taxon>Bacillati</taxon>
        <taxon>Actinomycetota</taxon>
        <taxon>Actinomycetes</taxon>
        <taxon>Mycobacteriales</taxon>
        <taxon>Nocardiaceae</taxon>
        <taxon>Rhodococcus</taxon>
    </lineage>
</organism>
<dbReference type="PROSITE" id="PS50995">
    <property type="entry name" value="HTH_MARR_2"/>
    <property type="match status" value="1"/>
</dbReference>
<dbReference type="InterPro" id="IPR036390">
    <property type="entry name" value="WH_DNA-bd_sf"/>
</dbReference>
<reference evidence="2 3" key="1">
    <citation type="submission" date="2019-10" db="EMBL/GenBank/DDBJ databases">
        <title>Draft Genome Assembly of Rhodococcus zopfii DSM44189.</title>
        <authorList>
            <person name="Sutton J.M."/>
            <person name="Akob D.M."/>
            <person name="Bushman T.J."/>
        </authorList>
    </citation>
    <scope>NUCLEOTIDE SEQUENCE [LARGE SCALE GENOMIC DNA]</scope>
    <source>
        <strain evidence="2 3">DSM 44189</strain>
    </source>
</reference>
<dbReference type="Pfam" id="PF12802">
    <property type="entry name" value="MarR_2"/>
    <property type="match status" value="1"/>
</dbReference>
<dbReference type="InterPro" id="IPR000835">
    <property type="entry name" value="HTH_MarR-typ"/>
</dbReference>
<gene>
    <name evidence="2" type="ORF">F8M49_26515</name>
</gene>
<evidence type="ECO:0000259" key="1">
    <source>
        <dbReference type="PROSITE" id="PS50995"/>
    </source>
</evidence>
<accession>A0ABU3WVN4</accession>
<dbReference type="Proteomes" id="UP001275440">
    <property type="component" value="Unassembled WGS sequence"/>
</dbReference>
<dbReference type="Gene3D" id="1.10.10.10">
    <property type="entry name" value="Winged helix-like DNA-binding domain superfamily/Winged helix DNA-binding domain"/>
    <property type="match status" value="1"/>
</dbReference>
<dbReference type="EMBL" id="WBMO01000005">
    <property type="protein sequence ID" value="MDV2478066.1"/>
    <property type="molecule type" value="Genomic_DNA"/>
</dbReference>
<keyword evidence="3" id="KW-1185">Reference proteome</keyword>
<dbReference type="SMART" id="SM00347">
    <property type="entry name" value="HTH_MARR"/>
    <property type="match status" value="1"/>
</dbReference>
<sequence>MDSPRWLDDSEQHAWRAYLDATRLLMAALDRQLTRDSKISLTDFELLVALSEAPGRRMRMSVLADVVVTTRSGATRAISRLVDAGWVRRVECPEDKRGTLAELTDEGAAKLAEASPGHVEAVRSSMFDLLSEEDVTRFGESFTAMRNHLLGNG</sequence>
<dbReference type="PRINTS" id="PR00598">
    <property type="entry name" value="HTHMARR"/>
</dbReference>
<evidence type="ECO:0000313" key="3">
    <source>
        <dbReference type="Proteomes" id="UP001275440"/>
    </source>
</evidence>
<protein>
    <submittedName>
        <fullName evidence="2">MarR family transcriptional regulator</fullName>
    </submittedName>
</protein>
<dbReference type="RefSeq" id="WP_072815658.1">
    <property type="nucleotide sequence ID" value="NZ_JAHWLX010000024.1"/>
</dbReference>
<comment type="caution">
    <text evidence="2">The sequence shown here is derived from an EMBL/GenBank/DDBJ whole genome shotgun (WGS) entry which is preliminary data.</text>
</comment>
<dbReference type="InterPro" id="IPR036388">
    <property type="entry name" value="WH-like_DNA-bd_sf"/>
</dbReference>
<feature type="domain" description="HTH marR-type" evidence="1">
    <location>
        <begin position="11"/>
        <end position="147"/>
    </location>
</feature>
<dbReference type="PANTHER" id="PTHR33164">
    <property type="entry name" value="TRANSCRIPTIONAL REGULATOR, MARR FAMILY"/>
    <property type="match status" value="1"/>
</dbReference>
<name>A0ABU3WVN4_9NOCA</name>
<dbReference type="PANTHER" id="PTHR33164:SF99">
    <property type="entry name" value="MARR FAMILY REGULATORY PROTEIN"/>
    <property type="match status" value="1"/>
</dbReference>
<evidence type="ECO:0000313" key="2">
    <source>
        <dbReference type="EMBL" id="MDV2478066.1"/>
    </source>
</evidence>
<dbReference type="SUPFAM" id="SSF46785">
    <property type="entry name" value="Winged helix' DNA-binding domain"/>
    <property type="match status" value="1"/>
</dbReference>
<proteinExistence type="predicted"/>
<dbReference type="InterPro" id="IPR039422">
    <property type="entry name" value="MarR/SlyA-like"/>
</dbReference>